<sequence length="139" mass="15472">MRSNGLAGAIVACSIRTIEPTTGFHEAGGDRIDAFGRGAFDIALTLAGAAEGMVGREGPHMFSWLRDNPQAKERFSDRKQWIALLNRERDWLKHGGDAQMEIECAPAAFMIARAASKLEAWTPKMEAFRAWLMRHVEEI</sequence>
<organism evidence="1">
    <name type="scientific">Bradyrhizobium sp. LLZ17</name>
    <dbReference type="NCBI Taxonomy" id="3239388"/>
    <lineage>
        <taxon>Bacteria</taxon>
        <taxon>Pseudomonadati</taxon>
        <taxon>Pseudomonadota</taxon>
        <taxon>Alphaproteobacteria</taxon>
        <taxon>Hyphomicrobiales</taxon>
        <taxon>Nitrobacteraceae</taxon>
        <taxon>Bradyrhizobium</taxon>
    </lineage>
</organism>
<gene>
    <name evidence="1" type="ORF">AB8Z38_20935</name>
</gene>
<dbReference type="AlphaFoldDB" id="A0AB39XBL8"/>
<reference evidence="1" key="1">
    <citation type="submission" date="2024-08" db="EMBL/GenBank/DDBJ databases">
        <authorList>
            <person name="Chaddad Z."/>
            <person name="Lamrabet M."/>
            <person name="Bouhnik O."/>
            <person name="Alami S."/>
            <person name="Wipf D."/>
            <person name="Courty P.E."/>
            <person name="Missbah El Idrissi M."/>
        </authorList>
    </citation>
    <scope>NUCLEOTIDE SEQUENCE</scope>
    <source>
        <strain evidence="1">LLZ17</strain>
    </source>
</reference>
<evidence type="ECO:0000313" key="1">
    <source>
        <dbReference type="EMBL" id="XDV55275.1"/>
    </source>
</evidence>
<dbReference type="RefSeq" id="WP_369719730.1">
    <property type="nucleotide sequence ID" value="NZ_CP165734.1"/>
</dbReference>
<accession>A0AB39XBL8</accession>
<dbReference type="EMBL" id="CP165734">
    <property type="protein sequence ID" value="XDV55275.1"/>
    <property type="molecule type" value="Genomic_DNA"/>
</dbReference>
<protein>
    <submittedName>
        <fullName evidence="1">Uncharacterized protein</fullName>
    </submittedName>
</protein>
<proteinExistence type="predicted"/>
<name>A0AB39XBL8_9BRAD</name>